<evidence type="ECO:0000313" key="2">
    <source>
        <dbReference type="EMBL" id="PAA83831.1"/>
    </source>
</evidence>
<reference evidence="2 3" key="1">
    <citation type="submission" date="2017-06" db="EMBL/GenBank/DDBJ databases">
        <title>A platform for efficient transgenesis in Macrostomum lignano, a flatworm model organism for stem cell research.</title>
        <authorList>
            <person name="Berezikov E."/>
        </authorList>
    </citation>
    <scope>NUCLEOTIDE SEQUENCE [LARGE SCALE GENOMIC DNA]</scope>
    <source>
        <strain evidence="2">DV1</strain>
        <tissue evidence="2">Whole organism</tissue>
    </source>
</reference>
<dbReference type="AlphaFoldDB" id="A0A267GCT2"/>
<feature type="compositionally biased region" description="Pro residues" evidence="1">
    <location>
        <begin position="364"/>
        <end position="377"/>
    </location>
</feature>
<protein>
    <submittedName>
        <fullName evidence="2">Uncharacterized protein</fullName>
    </submittedName>
</protein>
<keyword evidence="3" id="KW-1185">Reference proteome</keyword>
<comment type="caution">
    <text evidence="2">The sequence shown here is derived from an EMBL/GenBank/DDBJ whole genome shotgun (WGS) entry which is preliminary data.</text>
</comment>
<organism evidence="2 3">
    <name type="scientific">Macrostomum lignano</name>
    <dbReference type="NCBI Taxonomy" id="282301"/>
    <lineage>
        <taxon>Eukaryota</taxon>
        <taxon>Metazoa</taxon>
        <taxon>Spiralia</taxon>
        <taxon>Lophotrochozoa</taxon>
        <taxon>Platyhelminthes</taxon>
        <taxon>Rhabditophora</taxon>
        <taxon>Macrostomorpha</taxon>
        <taxon>Macrostomida</taxon>
        <taxon>Macrostomidae</taxon>
        <taxon>Macrostomum</taxon>
    </lineage>
</organism>
<accession>A0A267GCT2</accession>
<dbReference type="EMBL" id="NIVC01000404">
    <property type="protein sequence ID" value="PAA83831.1"/>
    <property type="molecule type" value="Genomic_DNA"/>
</dbReference>
<dbReference type="Proteomes" id="UP000215902">
    <property type="component" value="Unassembled WGS sequence"/>
</dbReference>
<feature type="non-terminal residue" evidence="2">
    <location>
        <position position="1"/>
    </location>
</feature>
<feature type="region of interest" description="Disordered" evidence="1">
    <location>
        <begin position="307"/>
        <end position="403"/>
    </location>
</feature>
<feature type="region of interest" description="Disordered" evidence="1">
    <location>
        <begin position="262"/>
        <end position="294"/>
    </location>
</feature>
<evidence type="ECO:0000256" key="1">
    <source>
        <dbReference type="SAM" id="MobiDB-lite"/>
    </source>
</evidence>
<gene>
    <name evidence="2" type="ORF">BOX15_Mlig022675g1</name>
</gene>
<sequence>SVSKQKKQRNFYNQYSKMLLSQLLFLTTLAILSPITKSAKSSINCKPASQAFASLGILDSVKGGPSGPICSGECCASQLEASLIKVARKQLADLLRNHLTVINSNTCSNNRIKRYYRQLDYVRQELPISAAAAAPSDCLTVHLKSSGFCSLCRGEAGTETVVNAGWNSTNLKLCLKPLFELSKVWDRVIDKANSIRYNACLSSFRGLLNWQSLFDKCNAVPCLAPPSVSYYLSRPLPISSLLSTLNELTLSRRRRLRRQYFDLTSSGSAPPPPPPKLPTILSSGDGAPPTLITNGSLNNYNKIIEQTSGDSKPTLIPPPFRPSSLTPVNPGNDVEPSGDLEPPPPPRRERPPQPGGNQIIDMYPPLPDPRAPPPPDLWLPKTYPDGEPDSGGAVRNRGEGSVHGPQMVAMRGQQRECLYSDTSRCHSASARLAFNPISVLICAALGYAAIRLRIAR</sequence>
<evidence type="ECO:0000313" key="3">
    <source>
        <dbReference type="Proteomes" id="UP000215902"/>
    </source>
</evidence>
<name>A0A267GCT2_9PLAT</name>
<proteinExistence type="predicted"/>